<evidence type="ECO:0000313" key="2">
    <source>
        <dbReference type="EMBL" id="KAL2649508.1"/>
    </source>
</evidence>
<feature type="compositionally biased region" description="Basic and acidic residues" evidence="1">
    <location>
        <begin position="93"/>
        <end position="102"/>
    </location>
</feature>
<evidence type="ECO:0000256" key="1">
    <source>
        <dbReference type="SAM" id="MobiDB-lite"/>
    </source>
</evidence>
<sequence length="164" mass="17955">MCQSCTPQKLTRTYSKGLVVQVLGKPPRPYAATASPRNSSTPTTEFSSPWSPRAAAAAPSPSPTFAEKQFVGENENKLKMQDQTPEQAAVRVESPRSKESKSMKGPSWKMFAGGEQITRPGDGEIGESDMDVDTPTRSSSTCQGHRCMELRPADYASKYRTCWC</sequence>
<proteinExistence type="predicted"/>
<keyword evidence="3" id="KW-1185">Reference proteome</keyword>
<feature type="region of interest" description="Disordered" evidence="1">
    <location>
        <begin position="24"/>
        <end position="143"/>
    </location>
</feature>
<protein>
    <submittedName>
        <fullName evidence="2">Uncharacterized protein</fullName>
    </submittedName>
</protein>
<organism evidence="2 3">
    <name type="scientific">Riccia fluitans</name>
    <dbReference type="NCBI Taxonomy" id="41844"/>
    <lineage>
        <taxon>Eukaryota</taxon>
        <taxon>Viridiplantae</taxon>
        <taxon>Streptophyta</taxon>
        <taxon>Embryophyta</taxon>
        <taxon>Marchantiophyta</taxon>
        <taxon>Marchantiopsida</taxon>
        <taxon>Marchantiidae</taxon>
        <taxon>Marchantiales</taxon>
        <taxon>Ricciaceae</taxon>
        <taxon>Riccia</taxon>
    </lineage>
</organism>
<dbReference type="EMBL" id="JBHFFA010000001">
    <property type="protein sequence ID" value="KAL2649508.1"/>
    <property type="molecule type" value="Genomic_DNA"/>
</dbReference>
<comment type="caution">
    <text evidence="2">The sequence shown here is derived from an EMBL/GenBank/DDBJ whole genome shotgun (WGS) entry which is preliminary data.</text>
</comment>
<reference evidence="2 3" key="1">
    <citation type="submission" date="2024-09" db="EMBL/GenBank/DDBJ databases">
        <title>Chromosome-scale assembly of Riccia fluitans.</title>
        <authorList>
            <person name="Paukszto L."/>
            <person name="Sawicki J."/>
            <person name="Karawczyk K."/>
            <person name="Piernik-Szablinska J."/>
            <person name="Szczecinska M."/>
            <person name="Mazdziarz M."/>
        </authorList>
    </citation>
    <scope>NUCLEOTIDE SEQUENCE [LARGE SCALE GENOMIC DNA]</scope>
    <source>
        <strain evidence="2">Rf_01</strain>
        <tissue evidence="2">Aerial parts of the thallus</tissue>
    </source>
</reference>
<feature type="compositionally biased region" description="Low complexity" evidence="1">
    <location>
        <begin position="47"/>
        <end position="59"/>
    </location>
</feature>
<evidence type="ECO:0000313" key="3">
    <source>
        <dbReference type="Proteomes" id="UP001605036"/>
    </source>
</evidence>
<dbReference type="Proteomes" id="UP001605036">
    <property type="component" value="Unassembled WGS sequence"/>
</dbReference>
<name>A0ABD1ZDI9_9MARC</name>
<dbReference type="AlphaFoldDB" id="A0ABD1ZDI9"/>
<feature type="compositionally biased region" description="Polar residues" evidence="1">
    <location>
        <begin position="35"/>
        <end position="46"/>
    </location>
</feature>
<accession>A0ABD1ZDI9</accession>
<gene>
    <name evidence="2" type="ORF">R1flu_017636</name>
</gene>